<dbReference type="AlphaFoldDB" id="A0A7V9ZAA5"/>
<evidence type="ECO:0000313" key="1">
    <source>
        <dbReference type="EMBL" id="MBA2876854.1"/>
    </source>
</evidence>
<accession>A0A7V9ZAA5</accession>
<organism evidence="1 2">
    <name type="scientific">Thermaerobacillus caldiproteolyticus</name>
    <dbReference type="NCBI Taxonomy" id="247480"/>
    <lineage>
        <taxon>Bacteria</taxon>
        <taxon>Bacillati</taxon>
        <taxon>Bacillota</taxon>
        <taxon>Bacilli</taxon>
        <taxon>Bacillales</taxon>
        <taxon>Anoxybacillaceae</taxon>
        <taxon>Thermaerobacillus</taxon>
    </lineage>
</organism>
<proteinExistence type="predicted"/>
<evidence type="ECO:0000313" key="2">
    <source>
        <dbReference type="Proteomes" id="UP000523087"/>
    </source>
</evidence>
<protein>
    <submittedName>
        <fullName evidence="1">Uncharacterized protein</fullName>
    </submittedName>
</protein>
<comment type="caution">
    <text evidence="1">The sequence shown here is derived from an EMBL/GenBank/DDBJ whole genome shotgun (WGS) entry which is preliminary data.</text>
</comment>
<keyword evidence="2" id="KW-1185">Reference proteome</keyword>
<gene>
    <name evidence="1" type="ORF">HNR31_003676</name>
</gene>
<dbReference type="RefSeq" id="WP_181557512.1">
    <property type="nucleotide sequence ID" value="NZ_CP064060.1"/>
</dbReference>
<dbReference type="EMBL" id="JACDUT010000019">
    <property type="protein sequence ID" value="MBA2876854.1"/>
    <property type="molecule type" value="Genomic_DNA"/>
</dbReference>
<sequence length="87" mass="10168">MAKLKRLARLNDGIVNIVEPVTEEELLDRQLHYPLMKLQQFSRKFSSPYRPVEFDFEGQLKTIENTIIVPIHFVIGSANLKRNTSQR</sequence>
<dbReference type="Proteomes" id="UP000523087">
    <property type="component" value="Unassembled WGS sequence"/>
</dbReference>
<reference evidence="1 2" key="1">
    <citation type="submission" date="2020-07" db="EMBL/GenBank/DDBJ databases">
        <title>Genomic Encyclopedia of Type Strains, Phase IV (KMG-IV): sequencing the most valuable type-strain genomes for metagenomic binning, comparative biology and taxonomic classification.</title>
        <authorList>
            <person name="Goeker M."/>
        </authorList>
    </citation>
    <scope>NUCLEOTIDE SEQUENCE [LARGE SCALE GENOMIC DNA]</scope>
    <source>
        <strain evidence="1 2">DSM 15730</strain>
    </source>
</reference>
<name>A0A7V9ZAA5_9BACL</name>